<reference evidence="2 3" key="2">
    <citation type="journal article" date="2017" name="Front. Plant Sci.">
        <title>Gene Classification and Mining of Molecular Markers Useful in Red Clover (Trifolium pratense) Breeding.</title>
        <authorList>
            <person name="Istvanek J."/>
            <person name="Dluhosova J."/>
            <person name="Dluhos P."/>
            <person name="Patkova L."/>
            <person name="Nedelnik J."/>
            <person name="Repkova J."/>
        </authorList>
    </citation>
    <scope>NUCLEOTIDE SEQUENCE [LARGE SCALE GENOMIC DNA]</scope>
    <source>
        <strain evidence="3">cv. Tatra</strain>
        <tissue evidence="2">Young leaves</tissue>
    </source>
</reference>
<evidence type="ECO:0000313" key="3">
    <source>
        <dbReference type="Proteomes" id="UP000236291"/>
    </source>
</evidence>
<sequence length="143" mass="15467">INSPTKQPSPSKSPEPTSEPTSSEPASELNPNSGVEHVSPERVHTCAPRPSEVDVVLVDNSAPESPKHSTIPYITPTPSDLFGNLSNQLYDDLLRLSNIKNRFLVYPSDVDAEVSAIKAKGSGGCKFDERRSCKGQSKEVNHV</sequence>
<dbReference type="AlphaFoldDB" id="A0A2K3K1X1"/>
<evidence type="ECO:0000313" key="2">
    <source>
        <dbReference type="EMBL" id="PNX60287.1"/>
    </source>
</evidence>
<proteinExistence type="predicted"/>
<accession>A0A2K3K1X1</accession>
<feature type="region of interest" description="Disordered" evidence="1">
    <location>
        <begin position="122"/>
        <end position="143"/>
    </location>
</feature>
<evidence type="ECO:0000256" key="1">
    <source>
        <dbReference type="SAM" id="MobiDB-lite"/>
    </source>
</evidence>
<feature type="non-terminal residue" evidence="2">
    <location>
        <position position="1"/>
    </location>
</feature>
<protein>
    <submittedName>
        <fullName evidence="2">Uncharacterized protein</fullName>
    </submittedName>
</protein>
<reference evidence="2 3" key="1">
    <citation type="journal article" date="2014" name="Am. J. Bot.">
        <title>Genome assembly and annotation for red clover (Trifolium pratense; Fabaceae).</title>
        <authorList>
            <person name="Istvanek J."/>
            <person name="Jaros M."/>
            <person name="Krenek A."/>
            <person name="Repkova J."/>
        </authorList>
    </citation>
    <scope>NUCLEOTIDE SEQUENCE [LARGE SCALE GENOMIC DNA]</scope>
    <source>
        <strain evidence="3">cv. Tatra</strain>
        <tissue evidence="2">Young leaves</tissue>
    </source>
</reference>
<feature type="compositionally biased region" description="Basic and acidic residues" evidence="1">
    <location>
        <begin position="126"/>
        <end position="143"/>
    </location>
</feature>
<comment type="caution">
    <text evidence="2">The sequence shown here is derived from an EMBL/GenBank/DDBJ whole genome shotgun (WGS) entry which is preliminary data.</text>
</comment>
<feature type="region of interest" description="Disordered" evidence="1">
    <location>
        <begin position="1"/>
        <end position="51"/>
    </location>
</feature>
<organism evidence="2 3">
    <name type="scientific">Trifolium pratense</name>
    <name type="common">Red clover</name>
    <dbReference type="NCBI Taxonomy" id="57577"/>
    <lineage>
        <taxon>Eukaryota</taxon>
        <taxon>Viridiplantae</taxon>
        <taxon>Streptophyta</taxon>
        <taxon>Embryophyta</taxon>
        <taxon>Tracheophyta</taxon>
        <taxon>Spermatophyta</taxon>
        <taxon>Magnoliopsida</taxon>
        <taxon>eudicotyledons</taxon>
        <taxon>Gunneridae</taxon>
        <taxon>Pentapetalae</taxon>
        <taxon>rosids</taxon>
        <taxon>fabids</taxon>
        <taxon>Fabales</taxon>
        <taxon>Fabaceae</taxon>
        <taxon>Papilionoideae</taxon>
        <taxon>50 kb inversion clade</taxon>
        <taxon>NPAAA clade</taxon>
        <taxon>Hologalegina</taxon>
        <taxon>IRL clade</taxon>
        <taxon>Trifolieae</taxon>
        <taxon>Trifolium</taxon>
    </lineage>
</organism>
<name>A0A2K3K1X1_TRIPR</name>
<feature type="compositionally biased region" description="Low complexity" evidence="1">
    <location>
        <begin position="1"/>
        <end position="25"/>
    </location>
</feature>
<dbReference type="Proteomes" id="UP000236291">
    <property type="component" value="Unassembled WGS sequence"/>
</dbReference>
<gene>
    <name evidence="2" type="ORF">L195_g060111</name>
</gene>
<dbReference type="EMBL" id="ASHM01135950">
    <property type="protein sequence ID" value="PNX60287.1"/>
    <property type="molecule type" value="Genomic_DNA"/>
</dbReference>